<organism evidence="2 3">
    <name type="scientific">Priestia veravalensis</name>
    <dbReference type="NCBI Taxonomy" id="1414648"/>
    <lineage>
        <taxon>Bacteria</taxon>
        <taxon>Bacillati</taxon>
        <taxon>Bacillota</taxon>
        <taxon>Bacilli</taxon>
        <taxon>Bacillales</taxon>
        <taxon>Bacillaceae</taxon>
        <taxon>Priestia</taxon>
    </lineage>
</organism>
<feature type="transmembrane region" description="Helical" evidence="1">
    <location>
        <begin position="250"/>
        <end position="274"/>
    </location>
</feature>
<feature type="transmembrane region" description="Helical" evidence="1">
    <location>
        <begin position="98"/>
        <end position="124"/>
    </location>
</feature>
<gene>
    <name evidence="2" type="ORF">AS180_06170</name>
</gene>
<dbReference type="InterPro" id="IPR003474">
    <property type="entry name" value="Glcn_transporter"/>
</dbReference>
<feature type="transmembrane region" description="Helical" evidence="1">
    <location>
        <begin position="176"/>
        <end position="194"/>
    </location>
</feature>
<keyword evidence="1" id="KW-1133">Transmembrane helix</keyword>
<dbReference type="Pfam" id="PF02447">
    <property type="entry name" value="GntP_permease"/>
    <property type="match status" value="1"/>
</dbReference>
<evidence type="ECO:0000256" key="1">
    <source>
        <dbReference type="SAM" id="Phobius"/>
    </source>
</evidence>
<feature type="transmembrane region" description="Helical" evidence="1">
    <location>
        <begin position="58"/>
        <end position="77"/>
    </location>
</feature>
<proteinExistence type="predicted"/>
<feature type="transmembrane region" description="Helical" evidence="1">
    <location>
        <begin position="458"/>
        <end position="479"/>
    </location>
</feature>
<comment type="caution">
    <text evidence="2">The sequence shown here is derived from an EMBL/GenBank/DDBJ whole genome shotgun (WGS) entry which is preliminary data.</text>
</comment>
<sequence length="482" mass="51584">MELVIILLSLSLLMFVAYRGFSVILFAPICALFAVVLTEPSYVLPFFSNIFMEKMVGFIKLYFPVFLLGAIFGKVVEMSGLAETIAKTIVQVVGAKRAILAIVIMGAILTYSGVSLFVVVFAIYPFAANLFREANIPKRLIPGTIALGAFTFTMDALPGTPQIQNVIPTTFFKTDIYAAPMLGIIGAIFVLLVGMKYLEARRKKAEAAGEGYYGFDHETAAAAEKLENDVTTGEEETSTKSEKPTLPRQILAFVPLILVGVMNKVFTMALPVWYPNGFDFTAIGLDSFGKVELSSVLAIWSVQMALVVGITATLLYDWKKIKVNFQAGLNTSISGALLASMNTGAEYGFGGVIAALPGFGVISKGISETFTNPLVNGAVTTTTLAGITGSASGGMGIALSAMSEKYLAAINQFNIPPEVMHRVISMASGGMDTLPHNGAVITLLAVTGLTHRQAYRDIFAITIIKTLAVFVIIALYTFFGIV</sequence>
<dbReference type="PANTHER" id="PTHR30354:SF7">
    <property type="entry name" value="BLL7963 PROTEIN"/>
    <property type="match status" value="1"/>
</dbReference>
<accession>A0A0V8JNU5</accession>
<dbReference type="Proteomes" id="UP000053681">
    <property type="component" value="Unassembled WGS sequence"/>
</dbReference>
<dbReference type="GO" id="GO:0005886">
    <property type="term" value="C:plasma membrane"/>
    <property type="evidence" value="ECO:0007669"/>
    <property type="project" value="TreeGrafter"/>
</dbReference>
<reference evidence="2 3" key="1">
    <citation type="submission" date="2015-11" db="EMBL/GenBank/DDBJ databases">
        <title>Bacillus caseinolyticus sp nov.</title>
        <authorList>
            <person name="Dastager S.G."/>
            <person name="Mawlankar R."/>
        </authorList>
    </citation>
    <scope>NUCLEOTIDE SEQUENCE [LARGE SCALE GENOMIC DNA]</scope>
    <source>
        <strain evidence="2 3">SGD-V-76</strain>
    </source>
</reference>
<keyword evidence="1" id="KW-0812">Transmembrane</keyword>
<protein>
    <submittedName>
        <fullName evidence="2">Transporter</fullName>
    </submittedName>
</protein>
<dbReference type="PANTHER" id="PTHR30354">
    <property type="entry name" value="GNT FAMILY GLUCONATE TRANSPORTER"/>
    <property type="match status" value="1"/>
</dbReference>
<dbReference type="RefSeq" id="WP_062686548.1">
    <property type="nucleotide sequence ID" value="NZ_KQ758635.1"/>
</dbReference>
<keyword evidence="1" id="KW-0472">Membrane</keyword>
<dbReference type="EMBL" id="LNQP01000016">
    <property type="protein sequence ID" value="KSU88725.1"/>
    <property type="molecule type" value="Genomic_DNA"/>
</dbReference>
<keyword evidence="3" id="KW-1185">Reference proteome</keyword>
<evidence type="ECO:0000313" key="3">
    <source>
        <dbReference type="Proteomes" id="UP000053681"/>
    </source>
</evidence>
<evidence type="ECO:0000313" key="2">
    <source>
        <dbReference type="EMBL" id="KSU88725.1"/>
    </source>
</evidence>
<name>A0A0V8JNU5_9BACI</name>
<dbReference type="GO" id="GO:0015128">
    <property type="term" value="F:gluconate transmembrane transporter activity"/>
    <property type="evidence" value="ECO:0007669"/>
    <property type="project" value="InterPro"/>
</dbReference>
<dbReference type="AlphaFoldDB" id="A0A0V8JNU5"/>
<feature type="transmembrane region" description="Helical" evidence="1">
    <location>
        <begin position="294"/>
        <end position="316"/>
    </location>
</feature>